<accession>A0A917EUA5</accession>
<evidence type="ECO:0000256" key="1">
    <source>
        <dbReference type="SAM" id="MobiDB-lite"/>
    </source>
</evidence>
<protein>
    <submittedName>
        <fullName evidence="2">Uncharacterized protein</fullName>
    </submittedName>
</protein>
<proteinExistence type="predicted"/>
<organism evidence="2 3">
    <name type="scientific">Halobacillus andaensis</name>
    <dbReference type="NCBI Taxonomy" id="1176239"/>
    <lineage>
        <taxon>Bacteria</taxon>
        <taxon>Bacillati</taxon>
        <taxon>Bacillota</taxon>
        <taxon>Bacilli</taxon>
        <taxon>Bacillales</taxon>
        <taxon>Bacillaceae</taxon>
        <taxon>Halobacillus</taxon>
    </lineage>
</organism>
<dbReference type="AlphaFoldDB" id="A0A917EUA5"/>
<evidence type="ECO:0000313" key="3">
    <source>
        <dbReference type="Proteomes" id="UP000660110"/>
    </source>
</evidence>
<dbReference type="Proteomes" id="UP000660110">
    <property type="component" value="Unassembled WGS sequence"/>
</dbReference>
<feature type="region of interest" description="Disordered" evidence="1">
    <location>
        <begin position="40"/>
        <end position="60"/>
    </location>
</feature>
<evidence type="ECO:0000313" key="2">
    <source>
        <dbReference type="EMBL" id="GGF14592.1"/>
    </source>
</evidence>
<sequence>MNEKESKKKKYEFNNRRFLIGNPLLRICFFTEGIRYTPTISNGNNAGKRPSRWRVKKSTGSNNVKLGALNKVTLK</sequence>
<dbReference type="EMBL" id="BMEL01000001">
    <property type="protein sequence ID" value="GGF14592.1"/>
    <property type="molecule type" value="Genomic_DNA"/>
</dbReference>
<keyword evidence="3" id="KW-1185">Reference proteome</keyword>
<comment type="caution">
    <text evidence="2">The sequence shown here is derived from an EMBL/GenBank/DDBJ whole genome shotgun (WGS) entry which is preliminary data.</text>
</comment>
<gene>
    <name evidence="2" type="ORF">GCM10010954_11520</name>
</gene>
<reference evidence="2" key="2">
    <citation type="submission" date="2020-09" db="EMBL/GenBank/DDBJ databases">
        <authorList>
            <person name="Sun Q."/>
            <person name="Zhou Y."/>
        </authorList>
    </citation>
    <scope>NUCLEOTIDE SEQUENCE</scope>
    <source>
        <strain evidence="2">CGMCC 1.12153</strain>
    </source>
</reference>
<reference evidence="2" key="1">
    <citation type="journal article" date="2014" name="Int. J. Syst. Evol. Microbiol.">
        <title>Complete genome sequence of Corynebacterium casei LMG S-19264T (=DSM 44701T), isolated from a smear-ripened cheese.</title>
        <authorList>
            <consortium name="US DOE Joint Genome Institute (JGI-PGF)"/>
            <person name="Walter F."/>
            <person name="Albersmeier A."/>
            <person name="Kalinowski J."/>
            <person name="Ruckert C."/>
        </authorList>
    </citation>
    <scope>NUCLEOTIDE SEQUENCE</scope>
    <source>
        <strain evidence="2">CGMCC 1.12153</strain>
    </source>
</reference>
<name>A0A917EUA5_HALAA</name>